<dbReference type="Proteomes" id="UP001604336">
    <property type="component" value="Unassembled WGS sequence"/>
</dbReference>
<keyword evidence="1" id="KW-0433">Leucine-rich repeat</keyword>
<evidence type="ECO:0000259" key="3">
    <source>
        <dbReference type="Pfam" id="PF00931"/>
    </source>
</evidence>
<evidence type="ECO:0000313" key="5">
    <source>
        <dbReference type="Proteomes" id="UP001604336"/>
    </source>
</evidence>
<dbReference type="PANTHER" id="PTHR36766">
    <property type="entry name" value="PLANT BROAD-SPECTRUM MILDEW RESISTANCE PROTEIN RPW8"/>
    <property type="match status" value="1"/>
</dbReference>
<dbReference type="PRINTS" id="PR00364">
    <property type="entry name" value="DISEASERSIST"/>
</dbReference>
<dbReference type="InterPro" id="IPR002182">
    <property type="entry name" value="NB-ARC"/>
</dbReference>
<protein>
    <submittedName>
        <fullName evidence="4">Disease resistance protein RPM1</fullName>
    </submittedName>
</protein>
<dbReference type="Gene3D" id="1.10.8.430">
    <property type="entry name" value="Helical domain of apoptotic protease-activating factors"/>
    <property type="match status" value="1"/>
</dbReference>
<comment type="caution">
    <text evidence="4">The sequence shown here is derived from an EMBL/GenBank/DDBJ whole genome shotgun (WGS) entry which is preliminary data.</text>
</comment>
<gene>
    <name evidence="4" type="ORF">Adt_17222</name>
</gene>
<sequence length="210" mass="23893">MLEGDPKFKVVSEVGMGGSGKTTLVKEVYDNALVKKHFDNHAWITVSRSFKVEELLRDMIQQLFDEIKQLFLEGMSTIGGYRLKAMIKEFLQQRKYLLVFYHVWGIQAWEAIKYALPNGDNGSRVILMTQILSVASFFTIETDGRIYELNPFFEEDSWILFCLKTFQGNSCSSHLTEICKSIFKRCGGPPLAIVAISGILATKNEMNVDE</sequence>
<evidence type="ECO:0000313" key="4">
    <source>
        <dbReference type="EMBL" id="KAL2511622.1"/>
    </source>
</evidence>
<organism evidence="4 5">
    <name type="scientific">Abeliophyllum distichum</name>
    <dbReference type="NCBI Taxonomy" id="126358"/>
    <lineage>
        <taxon>Eukaryota</taxon>
        <taxon>Viridiplantae</taxon>
        <taxon>Streptophyta</taxon>
        <taxon>Embryophyta</taxon>
        <taxon>Tracheophyta</taxon>
        <taxon>Spermatophyta</taxon>
        <taxon>Magnoliopsida</taxon>
        <taxon>eudicotyledons</taxon>
        <taxon>Gunneridae</taxon>
        <taxon>Pentapetalae</taxon>
        <taxon>asterids</taxon>
        <taxon>lamiids</taxon>
        <taxon>Lamiales</taxon>
        <taxon>Oleaceae</taxon>
        <taxon>Forsythieae</taxon>
        <taxon>Abeliophyllum</taxon>
    </lineage>
</organism>
<dbReference type="EMBL" id="JBFOLK010000005">
    <property type="protein sequence ID" value="KAL2511622.1"/>
    <property type="molecule type" value="Genomic_DNA"/>
</dbReference>
<proteinExistence type="predicted"/>
<dbReference type="Pfam" id="PF00931">
    <property type="entry name" value="NB-ARC"/>
    <property type="match status" value="1"/>
</dbReference>
<dbReference type="InterPro" id="IPR042197">
    <property type="entry name" value="Apaf_helical"/>
</dbReference>
<dbReference type="Gene3D" id="3.40.50.300">
    <property type="entry name" value="P-loop containing nucleotide triphosphate hydrolases"/>
    <property type="match status" value="1"/>
</dbReference>
<evidence type="ECO:0000256" key="2">
    <source>
        <dbReference type="ARBA" id="ARBA00022821"/>
    </source>
</evidence>
<reference evidence="5" key="1">
    <citation type="submission" date="2024-07" db="EMBL/GenBank/DDBJ databases">
        <title>Two chromosome-level genome assemblies of Korean endemic species Abeliophyllum distichum and Forsythia ovata (Oleaceae).</title>
        <authorList>
            <person name="Jang H."/>
        </authorList>
    </citation>
    <scope>NUCLEOTIDE SEQUENCE [LARGE SCALE GENOMIC DNA]</scope>
</reference>
<keyword evidence="5" id="KW-1185">Reference proteome</keyword>
<dbReference type="GO" id="GO:0006952">
    <property type="term" value="P:defense response"/>
    <property type="evidence" value="ECO:0007669"/>
    <property type="project" value="UniProtKB-KW"/>
</dbReference>
<keyword evidence="2" id="KW-0611">Plant defense</keyword>
<dbReference type="SUPFAM" id="SSF52540">
    <property type="entry name" value="P-loop containing nucleoside triphosphate hydrolases"/>
    <property type="match status" value="1"/>
</dbReference>
<dbReference type="AlphaFoldDB" id="A0ABD1TFV9"/>
<name>A0ABD1TFV9_9LAMI</name>
<accession>A0ABD1TFV9</accession>
<dbReference type="InterPro" id="IPR027417">
    <property type="entry name" value="P-loop_NTPase"/>
</dbReference>
<dbReference type="PANTHER" id="PTHR36766:SF70">
    <property type="entry name" value="DISEASE RESISTANCE PROTEIN RGA4"/>
    <property type="match status" value="1"/>
</dbReference>
<evidence type="ECO:0000256" key="1">
    <source>
        <dbReference type="ARBA" id="ARBA00022614"/>
    </source>
</evidence>
<feature type="domain" description="NB-ARC" evidence="3">
    <location>
        <begin position="6"/>
        <end position="170"/>
    </location>
</feature>